<evidence type="ECO:0000256" key="2">
    <source>
        <dbReference type="ARBA" id="ARBA00022737"/>
    </source>
</evidence>
<protein>
    <submittedName>
        <fullName evidence="6">Pentatricopeptide repeat protein</fullName>
    </submittedName>
</protein>
<feature type="repeat" description="PPR" evidence="3">
    <location>
        <begin position="396"/>
        <end position="430"/>
    </location>
</feature>
<dbReference type="Pfam" id="PF13041">
    <property type="entry name" value="PPR_2"/>
    <property type="match status" value="1"/>
</dbReference>
<feature type="repeat" description="PPR" evidence="3">
    <location>
        <begin position="501"/>
        <end position="535"/>
    </location>
</feature>
<dbReference type="Gene3D" id="1.25.40.10">
    <property type="entry name" value="Tetratricopeptide repeat domain"/>
    <property type="match status" value="4"/>
</dbReference>
<dbReference type="NCBIfam" id="TIGR00756">
    <property type="entry name" value="PPR"/>
    <property type="match status" value="8"/>
</dbReference>
<evidence type="ECO:0000313" key="6">
    <source>
        <dbReference type="EMBL" id="AYM00769.1"/>
    </source>
</evidence>
<feature type="repeat" description="PPR" evidence="3">
    <location>
        <begin position="291"/>
        <end position="325"/>
    </location>
</feature>
<feature type="repeat" description="PPR" evidence="3">
    <location>
        <begin position="431"/>
        <end position="465"/>
    </location>
</feature>
<sequence length="567" mass="64863">MLSKSKIFNCSSLRQASFSLKNIYTGDYAINVNGVRSALLNRFCTVAEPLKADALPTADESPELPDWVKSSGEEAETEQTRAKRLKNDDFVPPSVSYWIENHKIHAQDVDMKSVVNDIVETDIDKVSEILKNHHFESPDSVVKALEGCDVNVSESLVEQVLRRFSCDWTPAFGFFKWAEMRKGSTHSAHLYNLMVDNLGRARKFDVMWELVGEMKSVEGYVTLNTITKIVRRLARAGKYDDAVEVFEKMEVYGVEKDITARTMVMDALVKQGSVEHAERLHLDYMDRIPPNLSTYNVLVHGWCKTRQMEKAKKMIDEMKELGFSPNAVTYTSVIESYCRERDFRKVEATLEEMKGNGVQPSVVTYTIIMNALSKARETDKALQIYEQMKQKECSPDAAFYNVFIQALGQAGRLKDSDAVFEDMLRQGVSPNTGTYNTLILMAANRLEEEKALKMLRKMEEEGCRPDRYTYAPLLKMCCILNRMKVLSFLLSHMFKNDVGMELGTYSMLVNRLCRNGRLDRAFTIFQEMLRKGFVPMDCTYQILVQGLERKGMLQEKQQLQELMSQPS</sequence>
<name>A0A678WE09_SALMI</name>
<dbReference type="EMBL" id="MH004769">
    <property type="protein sequence ID" value="AYM00769.1"/>
    <property type="molecule type" value="mRNA"/>
</dbReference>
<evidence type="ECO:0000256" key="1">
    <source>
        <dbReference type="ARBA" id="ARBA00007626"/>
    </source>
</evidence>
<dbReference type="PANTHER" id="PTHR47936:SF1">
    <property type="entry name" value="PENTATRICOPEPTIDE REPEAT-CONTAINING PROTEIN GUN1, CHLOROPLASTIC"/>
    <property type="match status" value="1"/>
</dbReference>
<dbReference type="InterPro" id="IPR033443">
    <property type="entry name" value="PROP1-like_PPR_dom"/>
</dbReference>
<dbReference type="InterPro" id="IPR011990">
    <property type="entry name" value="TPR-like_helical_dom_sf"/>
</dbReference>
<reference evidence="6" key="1">
    <citation type="journal article" date="2018" name="Molecules">
        <title>The Pentatricopeptide Repeat Gene Family in Salvia miltiorrhiza: Genome-Wide Characterization and Expression Analysis.</title>
        <authorList>
            <person name="Li H."/>
            <person name="Li C."/>
            <person name="Deng Y."/>
            <person name="Jiang X."/>
            <person name="Lu S."/>
        </authorList>
    </citation>
    <scope>NUCLEOTIDE SEQUENCE</scope>
</reference>
<reference evidence="6" key="2">
    <citation type="submission" date="2018-02" db="EMBL/GenBank/DDBJ databases">
        <authorList>
            <person name="Li H.Q."/>
            <person name="Lu S.F."/>
        </authorList>
    </citation>
    <scope>NUCLEOTIDE SEQUENCE</scope>
</reference>
<evidence type="ECO:0000256" key="3">
    <source>
        <dbReference type="PROSITE-ProRule" id="PRU00708"/>
    </source>
</evidence>
<keyword evidence="2" id="KW-0677">Repeat</keyword>
<feature type="region of interest" description="Disordered" evidence="4">
    <location>
        <begin position="56"/>
        <end position="81"/>
    </location>
</feature>
<evidence type="ECO:0000256" key="4">
    <source>
        <dbReference type="SAM" id="MobiDB-lite"/>
    </source>
</evidence>
<dbReference type="GO" id="GO:0009507">
    <property type="term" value="C:chloroplast"/>
    <property type="evidence" value="ECO:0007669"/>
    <property type="project" value="TreeGrafter"/>
</dbReference>
<evidence type="ECO:0000259" key="5">
    <source>
        <dbReference type="Pfam" id="PF17177"/>
    </source>
</evidence>
<comment type="similarity">
    <text evidence="1">Belongs to the PPR family. P subfamily.</text>
</comment>
<accession>A0A678WE09</accession>
<feature type="domain" description="PROP1-like PPR" evidence="5">
    <location>
        <begin position="381"/>
        <end position="543"/>
    </location>
</feature>
<feature type="repeat" description="PPR" evidence="3">
    <location>
        <begin position="361"/>
        <end position="395"/>
    </location>
</feature>
<dbReference type="Pfam" id="PF17177">
    <property type="entry name" value="PPR_long"/>
    <property type="match status" value="1"/>
</dbReference>
<dbReference type="PROSITE" id="PS51375">
    <property type="entry name" value="PPR"/>
    <property type="match status" value="7"/>
</dbReference>
<dbReference type="InterPro" id="IPR002885">
    <property type="entry name" value="PPR_rpt"/>
</dbReference>
<dbReference type="GO" id="GO:0010019">
    <property type="term" value="P:chloroplast-nucleus signaling pathway"/>
    <property type="evidence" value="ECO:0007669"/>
    <property type="project" value="TreeGrafter"/>
</dbReference>
<feature type="repeat" description="PPR" evidence="3">
    <location>
        <begin position="326"/>
        <end position="360"/>
    </location>
</feature>
<dbReference type="GO" id="GO:0031930">
    <property type="term" value="P:mitochondria-nucleus signaling pathway"/>
    <property type="evidence" value="ECO:0007669"/>
    <property type="project" value="TreeGrafter"/>
</dbReference>
<proteinExistence type="evidence at transcript level"/>
<dbReference type="AlphaFoldDB" id="A0A678WE09"/>
<organism evidence="6">
    <name type="scientific">Salvia miltiorrhiza</name>
    <name type="common">Chinese sage</name>
    <dbReference type="NCBI Taxonomy" id="226208"/>
    <lineage>
        <taxon>Eukaryota</taxon>
        <taxon>Viridiplantae</taxon>
        <taxon>Streptophyta</taxon>
        <taxon>Embryophyta</taxon>
        <taxon>Tracheophyta</taxon>
        <taxon>Spermatophyta</taxon>
        <taxon>Magnoliopsida</taxon>
        <taxon>eudicotyledons</taxon>
        <taxon>Gunneridae</taxon>
        <taxon>Pentapetalae</taxon>
        <taxon>asterids</taxon>
        <taxon>lamiids</taxon>
        <taxon>Lamiales</taxon>
        <taxon>Lamiaceae</taxon>
        <taxon>Nepetoideae</taxon>
        <taxon>Mentheae</taxon>
        <taxon>Salviinae</taxon>
        <taxon>Salvia</taxon>
        <taxon>Salvia incertae sedis</taxon>
    </lineage>
</organism>
<feature type="repeat" description="PPR" evidence="3">
    <location>
        <begin position="222"/>
        <end position="256"/>
    </location>
</feature>
<dbReference type="PANTHER" id="PTHR47936">
    <property type="entry name" value="PPR_LONG DOMAIN-CONTAINING PROTEIN"/>
    <property type="match status" value="1"/>
</dbReference>
<dbReference type="Pfam" id="PF01535">
    <property type="entry name" value="PPR"/>
    <property type="match status" value="2"/>
</dbReference>